<evidence type="ECO:0000256" key="6">
    <source>
        <dbReference type="ARBA" id="ARBA00022692"/>
    </source>
</evidence>
<reference evidence="14" key="1">
    <citation type="submission" date="2015-06" db="UniProtKB">
        <authorList>
            <consortium name="EnsemblPlants"/>
        </authorList>
    </citation>
    <scope>IDENTIFICATION</scope>
</reference>
<keyword evidence="8 12" id="KW-1133">Transmembrane helix</keyword>
<evidence type="ECO:0000256" key="2">
    <source>
        <dbReference type="ARBA" id="ARBA00007809"/>
    </source>
</evidence>
<evidence type="ECO:0000256" key="1">
    <source>
        <dbReference type="ARBA" id="ARBA00004651"/>
    </source>
</evidence>
<dbReference type="GO" id="GO:0051119">
    <property type="term" value="F:sugar transmembrane transporter activity"/>
    <property type="evidence" value="ECO:0007669"/>
    <property type="project" value="InterPro"/>
</dbReference>
<evidence type="ECO:0000256" key="10">
    <source>
        <dbReference type="ARBA" id="ARBA00037238"/>
    </source>
</evidence>
<keyword evidence="7" id="KW-0677">Repeat</keyword>
<comment type="function">
    <text evidence="12">Mediates both low-affinity uptake and efflux of sugar across the membrane.</text>
</comment>
<keyword evidence="3 12" id="KW-0813">Transport</keyword>
<name>M8BNW4_AEGTA</name>
<feature type="region of interest" description="Disordered" evidence="13">
    <location>
        <begin position="260"/>
        <end position="282"/>
    </location>
</feature>
<feature type="transmembrane region" description="Helical" evidence="12">
    <location>
        <begin position="62"/>
        <end position="88"/>
    </location>
</feature>
<keyword evidence="9 12" id="KW-0472">Membrane</keyword>
<dbReference type="AlphaFoldDB" id="M8BNW4"/>
<protein>
    <recommendedName>
        <fullName evidence="12">Bidirectional sugar transporter SWEET</fullName>
    </recommendedName>
</protein>
<evidence type="ECO:0000313" key="14">
    <source>
        <dbReference type="EnsemblPlants" id="EMT26690"/>
    </source>
</evidence>
<dbReference type="PANTHER" id="PTHR10791">
    <property type="entry name" value="RAG1-ACTIVATING PROTEIN 1"/>
    <property type="match status" value="1"/>
</dbReference>
<accession>M8BNW4</accession>
<comment type="subunit">
    <text evidence="11">Forms homooligomers and/or heterooligomers.</text>
</comment>
<evidence type="ECO:0000256" key="7">
    <source>
        <dbReference type="ARBA" id="ARBA00022737"/>
    </source>
</evidence>
<evidence type="ECO:0000256" key="11">
    <source>
        <dbReference type="ARBA" id="ARBA00038715"/>
    </source>
</evidence>
<dbReference type="Pfam" id="PF03083">
    <property type="entry name" value="MtN3_slv"/>
    <property type="match status" value="1"/>
</dbReference>
<proteinExistence type="inferred from homology"/>
<dbReference type="EnsemblPlants" id="EMT26690">
    <property type="protein sequence ID" value="EMT26690"/>
    <property type="gene ID" value="F775_08363"/>
</dbReference>
<keyword evidence="4" id="KW-1003">Cell membrane</keyword>
<keyword evidence="5 12" id="KW-0762">Sugar transport</keyword>
<feature type="transmembrane region" description="Helical" evidence="12">
    <location>
        <begin position="6"/>
        <end position="26"/>
    </location>
</feature>
<evidence type="ECO:0000256" key="12">
    <source>
        <dbReference type="RuleBase" id="RU910715"/>
    </source>
</evidence>
<dbReference type="GO" id="GO:0005886">
    <property type="term" value="C:plasma membrane"/>
    <property type="evidence" value="ECO:0007669"/>
    <property type="project" value="UniProtKB-SubCell"/>
</dbReference>
<dbReference type="InterPro" id="IPR004316">
    <property type="entry name" value="SWEET_rpt"/>
</dbReference>
<evidence type="ECO:0000256" key="9">
    <source>
        <dbReference type="ARBA" id="ARBA00023136"/>
    </source>
</evidence>
<sequence length="282" mass="31506">MDFEMFLRWTGYVSMGFILLAPGITFVWNKKVACYTPYLYLAMSFNGVLRVLYVMVTKGDVVIMYINGGGVLLELVYTAIFISLAAAADRRRANLLRSIVPGLLILILGGICYLTSATAYRLLCAICGTALYIVPMIDVVKVIKLKKRKYMPPLLLASTSFLNSIICVRINPRYAVHPPRNKQSQTMKTSIFVNEVQRTRLLFGAMTTGAPSRDTATPATRALAQAASTPLRACRYLVVMGYNVGCLLIYKRPRLTESYSTSLPQTRRRRETPLLLPQLQSP</sequence>
<organism evidence="14">
    <name type="scientific">Aegilops tauschii</name>
    <name type="common">Tausch's goatgrass</name>
    <name type="synonym">Aegilops squarrosa</name>
    <dbReference type="NCBI Taxonomy" id="37682"/>
    <lineage>
        <taxon>Eukaryota</taxon>
        <taxon>Viridiplantae</taxon>
        <taxon>Streptophyta</taxon>
        <taxon>Embryophyta</taxon>
        <taxon>Tracheophyta</taxon>
        <taxon>Spermatophyta</taxon>
        <taxon>Magnoliopsida</taxon>
        <taxon>Liliopsida</taxon>
        <taxon>Poales</taxon>
        <taxon>Poaceae</taxon>
        <taxon>BOP clade</taxon>
        <taxon>Pooideae</taxon>
        <taxon>Triticodae</taxon>
        <taxon>Triticeae</taxon>
        <taxon>Triticinae</taxon>
        <taxon>Aegilops</taxon>
    </lineage>
</organism>
<feature type="compositionally biased region" description="Low complexity" evidence="13">
    <location>
        <begin position="273"/>
        <end position="282"/>
    </location>
</feature>
<evidence type="ECO:0000256" key="3">
    <source>
        <dbReference type="ARBA" id="ARBA00022448"/>
    </source>
</evidence>
<evidence type="ECO:0000256" key="13">
    <source>
        <dbReference type="SAM" id="MobiDB-lite"/>
    </source>
</evidence>
<comment type="function">
    <text evidence="10">Mediates both low-affinity uptake and efflux of sugar across the plasma membrane.</text>
</comment>
<evidence type="ECO:0000256" key="4">
    <source>
        <dbReference type="ARBA" id="ARBA00022475"/>
    </source>
</evidence>
<comment type="similarity">
    <text evidence="2 12">Belongs to the SWEET sugar transporter family.</text>
</comment>
<dbReference type="InterPro" id="IPR047664">
    <property type="entry name" value="SWEET"/>
</dbReference>
<dbReference type="PANTHER" id="PTHR10791:SF30">
    <property type="entry name" value="SUGAR TRANSPORTER SWEET1"/>
    <property type="match status" value="1"/>
</dbReference>
<comment type="caution">
    <text evidence="12">Lacks conserved residue(s) required for the propagation of feature annotation.</text>
</comment>
<feature type="transmembrane region" description="Helical" evidence="12">
    <location>
        <begin position="120"/>
        <end position="140"/>
    </location>
</feature>
<evidence type="ECO:0000256" key="8">
    <source>
        <dbReference type="ARBA" id="ARBA00022989"/>
    </source>
</evidence>
<evidence type="ECO:0000256" key="5">
    <source>
        <dbReference type="ARBA" id="ARBA00022597"/>
    </source>
</evidence>
<keyword evidence="6 12" id="KW-0812">Transmembrane</keyword>
<feature type="transmembrane region" description="Helical" evidence="12">
    <location>
        <begin position="95"/>
        <end position="114"/>
    </location>
</feature>
<feature type="transmembrane region" description="Helical" evidence="12">
    <location>
        <begin position="38"/>
        <end position="56"/>
    </location>
</feature>
<comment type="subcellular location">
    <subcellularLocation>
        <location evidence="1">Cell membrane</location>
        <topology evidence="1">Multi-pass membrane protein</topology>
    </subcellularLocation>
</comment>